<evidence type="ECO:0000313" key="4">
    <source>
        <dbReference type="Proteomes" id="UP000276178"/>
    </source>
</evidence>
<dbReference type="RefSeq" id="WP_122952373.1">
    <property type="nucleotide sequence ID" value="NZ_BJOD01000026.1"/>
</dbReference>
<reference evidence="3 4" key="1">
    <citation type="submission" date="2018-10" db="EMBL/GenBank/DDBJ databases">
        <title>Phylogenomics of Brevibacillus.</title>
        <authorList>
            <person name="Dunlap C."/>
        </authorList>
    </citation>
    <scope>NUCLEOTIDE SEQUENCE [LARGE SCALE GENOMIC DNA]</scope>
    <source>
        <strain evidence="3 4">NRRL NRS 1219</strain>
    </source>
</reference>
<evidence type="ECO:0000256" key="1">
    <source>
        <dbReference type="ARBA" id="ARBA00022596"/>
    </source>
</evidence>
<protein>
    <submittedName>
        <fullName evidence="3">DUF111 family protein</fullName>
    </submittedName>
</protein>
<name>A0A3M8BFD8_9BACL</name>
<dbReference type="PANTHER" id="PTHR36566:SF1">
    <property type="entry name" value="PYRIDINIUM-3,5-BISTHIOCARBOXYLIC ACID MONONUCLEOTIDE NICKEL INSERTION PROTEIN"/>
    <property type="match status" value="1"/>
</dbReference>
<organism evidence="3 4">
    <name type="scientific">Brevibacillus agri</name>
    <dbReference type="NCBI Taxonomy" id="51101"/>
    <lineage>
        <taxon>Bacteria</taxon>
        <taxon>Bacillati</taxon>
        <taxon>Bacillota</taxon>
        <taxon>Bacilli</taxon>
        <taxon>Bacillales</taxon>
        <taxon>Paenibacillaceae</taxon>
        <taxon>Brevibacillus</taxon>
    </lineage>
</organism>
<dbReference type="Proteomes" id="UP000276178">
    <property type="component" value="Unassembled WGS sequence"/>
</dbReference>
<dbReference type="Gene3D" id="3.30.70.1380">
    <property type="entry name" value="Transcriptional regulatory protein pf0864 domain like"/>
    <property type="match status" value="1"/>
</dbReference>
<dbReference type="Pfam" id="PF01969">
    <property type="entry name" value="Ni_insertion"/>
    <property type="match status" value="1"/>
</dbReference>
<comment type="caution">
    <text evidence="3">The sequence shown here is derived from an EMBL/GenBank/DDBJ whole genome shotgun (WGS) entry which is preliminary data.</text>
</comment>
<dbReference type="PANTHER" id="PTHR36566">
    <property type="entry name" value="NICKEL INSERTION PROTEIN-RELATED"/>
    <property type="match status" value="1"/>
</dbReference>
<evidence type="ECO:0000313" key="5">
    <source>
        <dbReference type="Proteomes" id="UP000317180"/>
    </source>
</evidence>
<dbReference type="EMBL" id="RHHN01000001">
    <property type="protein sequence ID" value="RNB62144.1"/>
    <property type="molecule type" value="Genomic_DNA"/>
</dbReference>
<dbReference type="EMBL" id="BJOD01000026">
    <property type="protein sequence ID" value="GED26612.1"/>
    <property type="molecule type" value="Genomic_DNA"/>
</dbReference>
<dbReference type="AlphaFoldDB" id="A0A3M8BFD8"/>
<reference evidence="2 5" key="2">
    <citation type="submission" date="2019-06" db="EMBL/GenBank/DDBJ databases">
        <title>Whole genome shotgun sequence of Brevibacillus agri NBRC 15538.</title>
        <authorList>
            <person name="Hosoyama A."/>
            <person name="Uohara A."/>
            <person name="Ohji S."/>
            <person name="Ichikawa N."/>
        </authorList>
    </citation>
    <scope>NUCLEOTIDE SEQUENCE [LARGE SCALE GENOMIC DNA]</scope>
    <source>
        <strain evidence="2 5">NBRC 15538</strain>
    </source>
</reference>
<dbReference type="Gene3D" id="3.10.20.300">
    <property type="entry name" value="mk0293 like domain"/>
    <property type="match status" value="1"/>
</dbReference>
<proteinExistence type="predicted"/>
<evidence type="ECO:0000313" key="3">
    <source>
        <dbReference type="EMBL" id="RNB62144.1"/>
    </source>
</evidence>
<sequence>MKLVIRANGPLFLESLVKPLQRIAGRQCAGSSAFSAGDAVDAGRILDMAEPYRPYMEEERWQRETAALRELMADHGAGSCGGELYVQPLAVPFGLSPQVLSLASGLVVRETDGLDAARDFSAVAMLWLQVMGAKPLRTLEGELLQVEHDEDGTAVLLLASDGRSEGEDAIPVFRERRQHADEHIDEGMLLLQANVDDASPEWLAYLMEQCFKAGANDVHFLPVTMKKSRPGTMVQVMCYASQLDAMKTLLFEETTTFGIRYFPVACHRLARRHVRVETSWGEVAVKLGYHRGQRVQVAPEYESCAAVARANGVSLKQVHQEALELATRKSSVKKWTERQERDVPPKN</sequence>
<dbReference type="GeneID" id="82810135"/>
<dbReference type="OrthoDB" id="9765625at2"/>
<dbReference type="InterPro" id="IPR002822">
    <property type="entry name" value="Ni_insertion"/>
</dbReference>
<keyword evidence="1" id="KW-0533">Nickel</keyword>
<keyword evidence="5" id="KW-1185">Reference proteome</keyword>
<evidence type="ECO:0000313" key="2">
    <source>
        <dbReference type="EMBL" id="GED26612.1"/>
    </source>
</evidence>
<gene>
    <name evidence="2" type="ORF">BAG01nite_27140</name>
    <name evidence="3" type="ORF">EB820_00225</name>
</gene>
<dbReference type="Proteomes" id="UP000317180">
    <property type="component" value="Unassembled WGS sequence"/>
</dbReference>
<accession>A0A3M8BFD8</accession>